<dbReference type="GO" id="GO:0016740">
    <property type="term" value="F:transferase activity"/>
    <property type="evidence" value="ECO:0007669"/>
    <property type="project" value="UniProtKB-KW"/>
</dbReference>
<evidence type="ECO:0000256" key="2">
    <source>
        <dbReference type="ARBA" id="ARBA00022679"/>
    </source>
</evidence>
<dbReference type="Gene3D" id="3.40.50.11350">
    <property type="match status" value="1"/>
</dbReference>
<organism evidence="3 4">
    <name type="scientific">Chelatococcus sambhunathii</name>
    <dbReference type="NCBI Taxonomy" id="363953"/>
    <lineage>
        <taxon>Bacteria</taxon>
        <taxon>Pseudomonadati</taxon>
        <taxon>Pseudomonadota</taxon>
        <taxon>Alphaproteobacteria</taxon>
        <taxon>Hyphomicrobiales</taxon>
        <taxon>Chelatococcaceae</taxon>
        <taxon>Chelatococcus</taxon>
    </lineage>
</organism>
<dbReference type="EMBL" id="CYHC01000003">
    <property type="protein sequence ID" value="CUA86810.1"/>
    <property type="molecule type" value="Genomic_DNA"/>
</dbReference>
<sequence length="280" mass="31456">MFQYAAGVGLAQHRAGRVVLDLSAFAAYATWPYQLDKLRVPQDISAGEPLSRPTGRSLPARIARRLTGGVKASSLYLEPHFHFDEQFFALSGDEIRLEGYFQSPLYFAGCEAVLRQRFQPAEPFGVAAQTWAERIDAVDRSVSLHVRRGDYVTNPSAAAVHAVLGEGYYGRAIALIHRLLGGDVDFFLFSDEPDFVQEAFAGLPRAHVVRTDPARSWEDMFLMARCSHHIIANSSYSWWGAWLNPSPEKVVIAPGQWFTRHKLAMTNVMDLYPEDWIILK</sequence>
<gene>
    <name evidence="3" type="ORF">Ga0061061_10327</name>
</gene>
<keyword evidence="1" id="KW-0328">Glycosyltransferase</keyword>
<reference evidence="3 4" key="1">
    <citation type="submission" date="2015-08" db="EMBL/GenBank/DDBJ databases">
        <authorList>
            <person name="Varghese N."/>
        </authorList>
    </citation>
    <scope>NUCLEOTIDE SEQUENCE [LARGE SCALE GENOMIC DNA]</scope>
    <source>
        <strain evidence="3 4">DSM 18167</strain>
    </source>
</reference>
<evidence type="ECO:0000313" key="4">
    <source>
        <dbReference type="Proteomes" id="UP000182178"/>
    </source>
</evidence>
<accession>A0ABM9U2I3</accession>
<dbReference type="PANTHER" id="PTHR11927">
    <property type="entry name" value="GALACTOSIDE 2-L-FUCOSYLTRANSFERASE"/>
    <property type="match status" value="1"/>
</dbReference>
<dbReference type="InterPro" id="IPR002516">
    <property type="entry name" value="Glyco_trans_11"/>
</dbReference>
<evidence type="ECO:0000313" key="3">
    <source>
        <dbReference type="EMBL" id="CUA86810.1"/>
    </source>
</evidence>
<evidence type="ECO:0000256" key="1">
    <source>
        <dbReference type="ARBA" id="ARBA00022676"/>
    </source>
</evidence>
<name>A0ABM9U2I3_9HYPH</name>
<keyword evidence="4" id="KW-1185">Reference proteome</keyword>
<protein>
    <submittedName>
        <fullName evidence="3">Glycosyl transferase family 11</fullName>
    </submittedName>
</protein>
<dbReference type="Pfam" id="PF01531">
    <property type="entry name" value="Glyco_transf_11"/>
    <property type="match status" value="1"/>
</dbReference>
<dbReference type="Proteomes" id="UP000182178">
    <property type="component" value="Unassembled WGS sequence"/>
</dbReference>
<proteinExistence type="predicted"/>
<keyword evidence="2 3" id="KW-0808">Transferase</keyword>
<dbReference type="PANTHER" id="PTHR11927:SF9">
    <property type="entry name" value="L-FUCOSYLTRANSFERASE"/>
    <property type="match status" value="1"/>
</dbReference>
<dbReference type="RefSeq" id="WP_055458539.1">
    <property type="nucleotide sequence ID" value="NZ_CYHC01000003.1"/>
</dbReference>
<comment type="caution">
    <text evidence="3">The sequence shown here is derived from an EMBL/GenBank/DDBJ whole genome shotgun (WGS) entry which is preliminary data.</text>
</comment>
<dbReference type="CDD" id="cd11301">
    <property type="entry name" value="Fut1_Fut2_like"/>
    <property type="match status" value="1"/>
</dbReference>